<keyword evidence="17" id="KW-1185">Reference proteome</keyword>
<keyword evidence="9 12" id="KW-0472">Membrane</keyword>
<evidence type="ECO:0000256" key="9">
    <source>
        <dbReference type="ARBA" id="ARBA00023136"/>
    </source>
</evidence>
<gene>
    <name evidence="16" type="ORF">TIFTF001_026639</name>
</gene>
<evidence type="ECO:0000259" key="14">
    <source>
        <dbReference type="Pfam" id="PF08263"/>
    </source>
</evidence>
<keyword evidence="6 13" id="KW-0732">Signal</keyword>
<dbReference type="PRINTS" id="PR00019">
    <property type="entry name" value="LEURICHRPT"/>
</dbReference>
<dbReference type="PANTHER" id="PTHR48063:SF81">
    <property type="entry name" value="LEUCINE-RICH REPEAT-CONTAINING N-TERMINAL PLANT-TYPE DOMAIN-CONTAINING PROTEIN"/>
    <property type="match status" value="1"/>
</dbReference>
<evidence type="ECO:0008006" key="18">
    <source>
        <dbReference type="Google" id="ProtNLM"/>
    </source>
</evidence>
<proteinExistence type="inferred from homology"/>
<dbReference type="InterPro" id="IPR003591">
    <property type="entry name" value="Leu-rich_rpt_typical-subtyp"/>
</dbReference>
<dbReference type="FunFam" id="3.80.10.10:FF:000383">
    <property type="entry name" value="Leucine-rich repeat receptor protein kinase EMS1"/>
    <property type="match status" value="1"/>
</dbReference>
<keyword evidence="7" id="KW-0677">Repeat</keyword>
<evidence type="ECO:0000313" key="17">
    <source>
        <dbReference type="Proteomes" id="UP001187192"/>
    </source>
</evidence>
<evidence type="ECO:0000256" key="8">
    <source>
        <dbReference type="ARBA" id="ARBA00022989"/>
    </source>
</evidence>
<feature type="transmembrane region" description="Helical" evidence="12">
    <location>
        <begin position="955"/>
        <end position="978"/>
    </location>
</feature>
<evidence type="ECO:0000256" key="13">
    <source>
        <dbReference type="SAM" id="SignalP"/>
    </source>
</evidence>
<dbReference type="InterPro" id="IPR001611">
    <property type="entry name" value="Leu-rich_rpt"/>
</dbReference>
<dbReference type="SUPFAM" id="SSF52047">
    <property type="entry name" value="RNI-like"/>
    <property type="match status" value="2"/>
</dbReference>
<dbReference type="Proteomes" id="UP001187192">
    <property type="component" value="Unassembled WGS sequence"/>
</dbReference>
<dbReference type="FunFam" id="3.80.10.10:FF:000095">
    <property type="entry name" value="LRR receptor-like serine/threonine-protein kinase GSO1"/>
    <property type="match status" value="1"/>
</dbReference>
<evidence type="ECO:0000256" key="10">
    <source>
        <dbReference type="ARBA" id="ARBA00023170"/>
    </source>
</evidence>
<dbReference type="PANTHER" id="PTHR48063">
    <property type="entry name" value="LRR RECEPTOR-LIKE KINASE"/>
    <property type="match status" value="1"/>
</dbReference>
<evidence type="ECO:0000313" key="16">
    <source>
        <dbReference type="EMBL" id="GMN57536.1"/>
    </source>
</evidence>
<comment type="subcellular location">
    <subcellularLocation>
        <location evidence="1">Cell membrane</location>
        <topology evidence="1">Single-pass type I membrane protein</topology>
    </subcellularLocation>
</comment>
<evidence type="ECO:0000259" key="15">
    <source>
        <dbReference type="Pfam" id="PF23598"/>
    </source>
</evidence>
<evidence type="ECO:0000256" key="6">
    <source>
        <dbReference type="ARBA" id="ARBA00022729"/>
    </source>
</evidence>
<dbReference type="Pfam" id="PF08263">
    <property type="entry name" value="LRRNT_2"/>
    <property type="match status" value="1"/>
</dbReference>
<dbReference type="PROSITE" id="PS51450">
    <property type="entry name" value="LRR"/>
    <property type="match status" value="1"/>
</dbReference>
<feature type="signal peptide" evidence="13">
    <location>
        <begin position="1"/>
        <end position="28"/>
    </location>
</feature>
<dbReference type="EMBL" id="BTGU01000070">
    <property type="protein sequence ID" value="GMN57536.1"/>
    <property type="molecule type" value="Genomic_DNA"/>
</dbReference>
<evidence type="ECO:0000256" key="3">
    <source>
        <dbReference type="ARBA" id="ARBA00022475"/>
    </source>
</evidence>
<keyword evidence="4" id="KW-0433">Leucine-rich repeat</keyword>
<dbReference type="InterPro" id="IPR013210">
    <property type="entry name" value="LRR_N_plant-typ"/>
</dbReference>
<dbReference type="FunFam" id="3.80.10.10:FF:000111">
    <property type="entry name" value="LRR receptor-like serine/threonine-protein kinase ERECTA"/>
    <property type="match status" value="1"/>
</dbReference>
<evidence type="ECO:0000256" key="5">
    <source>
        <dbReference type="ARBA" id="ARBA00022692"/>
    </source>
</evidence>
<dbReference type="FunFam" id="3.80.10.10:FF:000649">
    <property type="entry name" value="Leucine Rich Repeat family protein"/>
    <property type="match status" value="1"/>
</dbReference>
<evidence type="ECO:0000256" key="1">
    <source>
        <dbReference type="ARBA" id="ARBA00004251"/>
    </source>
</evidence>
<dbReference type="Pfam" id="PF23598">
    <property type="entry name" value="LRR_14"/>
    <property type="match status" value="1"/>
</dbReference>
<feature type="domain" description="Disease resistance R13L4/SHOC-2-like LRR" evidence="15">
    <location>
        <begin position="289"/>
        <end position="502"/>
    </location>
</feature>
<evidence type="ECO:0000256" key="7">
    <source>
        <dbReference type="ARBA" id="ARBA00022737"/>
    </source>
</evidence>
<feature type="domain" description="Leucine-rich repeat-containing N-terminal plant-type" evidence="14">
    <location>
        <begin position="41"/>
        <end position="76"/>
    </location>
</feature>
<keyword evidence="11" id="KW-0325">Glycoprotein</keyword>
<dbReference type="GO" id="GO:0005886">
    <property type="term" value="C:plasma membrane"/>
    <property type="evidence" value="ECO:0007669"/>
    <property type="project" value="UniProtKB-SubCell"/>
</dbReference>
<keyword evidence="10" id="KW-0675">Receptor</keyword>
<evidence type="ECO:0000256" key="11">
    <source>
        <dbReference type="ARBA" id="ARBA00023180"/>
    </source>
</evidence>
<keyword evidence="8 12" id="KW-1133">Transmembrane helix</keyword>
<evidence type="ECO:0000256" key="2">
    <source>
        <dbReference type="ARBA" id="ARBA00009592"/>
    </source>
</evidence>
<evidence type="ECO:0000256" key="12">
    <source>
        <dbReference type="SAM" id="Phobius"/>
    </source>
</evidence>
<comment type="caution">
    <text evidence="16">The sequence shown here is derived from an EMBL/GenBank/DDBJ whole genome shotgun (WGS) entry which is preliminary data.</text>
</comment>
<accession>A0AA88DLH5</accession>
<sequence length="1015" mass="113146">MRHSSTLCIQLVLVVLIIIVWDVGFCRGDHLGHDAGCTDVERKALLRFRHGLTDPSGRLSSWVGKDCCKWRGVICNNRTGHVDKLKLRNPYSDTDSVGDEAAMHALSGEINPSLLALKDLSSLDLSMNDFGGSKIPSFIGSLEKLRYLNLSGASFGGDIPPSLGNLSRLNYLDLSDNNYVQSNGNDFQWLSGLSSLKYLDLEGWDLTKATPNWLQTINMLPSLLELRFPGCSLSSLSYNLPFLNLTSLFVLDLSNNRFSSRLPNWLFDLKSLVHLDLNSNNFHGALPCSFSTFTSLEKLDLSENNFGGSLSINFKKMCNLRTLMLSGNNFIGEITELINSLSGCSKSRLEMLDLGYNHLRGILPHSVGSLKSLKCLKLSNNFFRGSIPKSIQNLTSIEEIHLSNNQMSGVIPEGLGQLSKLVVFDVSENTWEGVITEAHLVNLSSLKELLIANKQFPNTSLVFNISSDWFPLFKLRNLEIRSCRLGPEFPSWLKNQNELTILILSNVEISGTIPDWFLQLDLQLEQLDFSYNQLNGRVPNSLRFSQFSIVDLSSNRFDGPLPLWSSNVTMLNLRDNLFSDPIPRDIGEVMPFLMDLDFSRNPLGGSIPLSIGNLTSLTTLVISDNQLSGEIPDFWDKLPLIDILDMSSNCLHGTIPSSIGSLNYLGLLILSNNNLSGQLPPSLENFRDLGILDLSDNRLSGKLPTWIGEKMTSLFILRLRSNFFSGNIPSQFCRLSNLHILDLSDNNMSGQIPHCFGNLSGMESALSKADTERYLGLISEGRVIQYSSSIYLVRMKVVAKGSVLEYSSTLYLVKSLDLSNNNLSGEIPKELTSLVNLGTLNLSMNHLTGNLPSQIGKLERLETLDLSRNQLSGPIPRGMSSLTFLNHLNLSYNNLSGEIPTTNQFQTLNDPSIYRGNADLCGNPLPDNCHGNYIPGEEDREEKESGEEDDMFEKLGFFVSVVVGFAVGFWAVCGSLIVKESWRDAYFGFFDKVQYHLLSFCRRTFLHVHEKRPWD</sequence>
<dbReference type="InterPro" id="IPR055414">
    <property type="entry name" value="LRR_R13L4/SHOC2-like"/>
</dbReference>
<dbReference type="SMART" id="SM00369">
    <property type="entry name" value="LRR_TYP"/>
    <property type="match status" value="12"/>
</dbReference>
<dbReference type="InterPro" id="IPR046956">
    <property type="entry name" value="RLP23-like"/>
</dbReference>
<keyword evidence="5 12" id="KW-0812">Transmembrane</keyword>
<name>A0AA88DLH5_FICCA</name>
<organism evidence="16 17">
    <name type="scientific">Ficus carica</name>
    <name type="common">Common fig</name>
    <dbReference type="NCBI Taxonomy" id="3494"/>
    <lineage>
        <taxon>Eukaryota</taxon>
        <taxon>Viridiplantae</taxon>
        <taxon>Streptophyta</taxon>
        <taxon>Embryophyta</taxon>
        <taxon>Tracheophyta</taxon>
        <taxon>Spermatophyta</taxon>
        <taxon>Magnoliopsida</taxon>
        <taxon>eudicotyledons</taxon>
        <taxon>Gunneridae</taxon>
        <taxon>Pentapetalae</taxon>
        <taxon>rosids</taxon>
        <taxon>fabids</taxon>
        <taxon>Rosales</taxon>
        <taxon>Moraceae</taxon>
        <taxon>Ficeae</taxon>
        <taxon>Ficus</taxon>
    </lineage>
</organism>
<dbReference type="AlphaFoldDB" id="A0AA88DLH5"/>
<comment type="similarity">
    <text evidence="2">Belongs to the RLP family.</text>
</comment>
<dbReference type="Gene3D" id="3.80.10.10">
    <property type="entry name" value="Ribonuclease Inhibitor"/>
    <property type="match status" value="5"/>
</dbReference>
<keyword evidence="3" id="KW-1003">Cell membrane</keyword>
<protein>
    <recommendedName>
        <fullName evidence="18">Leucine-rich repeat-containing N-terminal plant-type domain-containing protein</fullName>
    </recommendedName>
</protein>
<dbReference type="InterPro" id="IPR032675">
    <property type="entry name" value="LRR_dom_sf"/>
</dbReference>
<dbReference type="Pfam" id="PF00560">
    <property type="entry name" value="LRR_1"/>
    <property type="match status" value="13"/>
</dbReference>
<feature type="chain" id="PRO_5041669363" description="Leucine-rich repeat-containing N-terminal plant-type domain-containing protein" evidence="13">
    <location>
        <begin position="29"/>
        <end position="1015"/>
    </location>
</feature>
<evidence type="ECO:0000256" key="4">
    <source>
        <dbReference type="ARBA" id="ARBA00022614"/>
    </source>
</evidence>
<reference evidence="16" key="1">
    <citation type="submission" date="2023-07" db="EMBL/GenBank/DDBJ databases">
        <title>draft genome sequence of fig (Ficus carica).</title>
        <authorList>
            <person name="Takahashi T."/>
            <person name="Nishimura K."/>
        </authorList>
    </citation>
    <scope>NUCLEOTIDE SEQUENCE</scope>
</reference>